<dbReference type="InterPro" id="IPR007387">
    <property type="entry name" value="TRAP_DctQ"/>
</dbReference>
<comment type="similarity">
    <text evidence="8">Belongs to the TRAP transporter small permease family.</text>
</comment>
<comment type="subcellular location">
    <subcellularLocation>
        <location evidence="1">Cell inner membrane</location>
        <topology evidence="1">Multi-pass membrane protein</topology>
    </subcellularLocation>
</comment>
<evidence type="ECO:0000256" key="8">
    <source>
        <dbReference type="ARBA" id="ARBA00038436"/>
    </source>
</evidence>
<proteinExistence type="inferred from homology"/>
<dbReference type="Proteomes" id="UP001336020">
    <property type="component" value="Unassembled WGS sequence"/>
</dbReference>
<dbReference type="PANTHER" id="PTHR35011">
    <property type="entry name" value="2,3-DIKETO-L-GULONATE TRAP TRANSPORTER SMALL PERMEASE PROTEIN YIAM"/>
    <property type="match status" value="1"/>
</dbReference>
<evidence type="ECO:0000256" key="2">
    <source>
        <dbReference type="ARBA" id="ARBA00022448"/>
    </source>
</evidence>
<feature type="transmembrane region" description="Helical" evidence="9">
    <location>
        <begin position="87"/>
        <end position="107"/>
    </location>
</feature>
<keyword evidence="3" id="KW-1003">Cell membrane</keyword>
<evidence type="ECO:0000256" key="6">
    <source>
        <dbReference type="ARBA" id="ARBA00022989"/>
    </source>
</evidence>
<evidence type="ECO:0000256" key="1">
    <source>
        <dbReference type="ARBA" id="ARBA00004429"/>
    </source>
</evidence>
<evidence type="ECO:0000256" key="9">
    <source>
        <dbReference type="SAM" id="Phobius"/>
    </source>
</evidence>
<reference evidence="11 12" key="1">
    <citation type="submission" date="2023-07" db="EMBL/GenBank/DDBJ databases">
        <authorList>
            <person name="Girao M."/>
            <person name="Carvalho M.F."/>
        </authorList>
    </citation>
    <scope>NUCLEOTIDE SEQUENCE [LARGE SCALE GENOMIC DNA]</scope>
    <source>
        <strain evidence="11 12">YIM65754</strain>
    </source>
</reference>
<evidence type="ECO:0000256" key="5">
    <source>
        <dbReference type="ARBA" id="ARBA00022692"/>
    </source>
</evidence>
<comment type="caution">
    <text evidence="11">The sequence shown here is derived from an EMBL/GenBank/DDBJ whole genome shotgun (WGS) entry which is preliminary data.</text>
</comment>
<protein>
    <submittedName>
        <fullName evidence="11">TRAP transporter small permease</fullName>
    </submittedName>
</protein>
<keyword evidence="12" id="KW-1185">Reference proteome</keyword>
<evidence type="ECO:0000256" key="3">
    <source>
        <dbReference type="ARBA" id="ARBA00022475"/>
    </source>
</evidence>
<evidence type="ECO:0000313" key="11">
    <source>
        <dbReference type="EMBL" id="MEE2060451.1"/>
    </source>
</evidence>
<keyword evidence="2" id="KW-0813">Transport</keyword>
<accession>A0ABU7LFY2</accession>
<dbReference type="InterPro" id="IPR055348">
    <property type="entry name" value="DctQ"/>
</dbReference>
<sequence length="190" mass="20509">MVRLDTVMKRISRVLAYIAALCTMAIMVVIILDLAFRTITGRSLVGAFEVVVMLVVCVVFLGLPYAERSGTAVRVTLLTDRLGARSANVVRLVAMAFALIVTCWFTWASYGSLGSSVSGHEYMAGLVKFPTWPMRIMISIGFTILCLVLLQAVLERVIALGVPSPARSALQVDEFDDGVSASSTVEEGKS</sequence>
<keyword evidence="5 9" id="KW-0812">Transmembrane</keyword>
<evidence type="ECO:0000313" key="12">
    <source>
        <dbReference type="Proteomes" id="UP001336020"/>
    </source>
</evidence>
<dbReference type="RefSeq" id="WP_330135641.1">
    <property type="nucleotide sequence ID" value="NZ_JAUTXY010000013.1"/>
</dbReference>
<evidence type="ECO:0000256" key="7">
    <source>
        <dbReference type="ARBA" id="ARBA00023136"/>
    </source>
</evidence>
<keyword evidence="6 9" id="KW-1133">Transmembrane helix</keyword>
<keyword evidence="4" id="KW-0997">Cell inner membrane</keyword>
<feature type="transmembrane region" description="Helical" evidence="9">
    <location>
        <begin position="44"/>
        <end position="66"/>
    </location>
</feature>
<dbReference type="PANTHER" id="PTHR35011:SF10">
    <property type="entry name" value="TRAP TRANSPORTER SMALL PERMEASE PROTEIN"/>
    <property type="match status" value="1"/>
</dbReference>
<feature type="transmembrane region" description="Helical" evidence="9">
    <location>
        <begin position="12"/>
        <end position="32"/>
    </location>
</feature>
<feature type="transmembrane region" description="Helical" evidence="9">
    <location>
        <begin position="132"/>
        <end position="154"/>
    </location>
</feature>
<organism evidence="11 12">
    <name type="scientific">Rhodococcus artemisiae</name>
    <dbReference type="NCBI Taxonomy" id="714159"/>
    <lineage>
        <taxon>Bacteria</taxon>
        <taxon>Bacillati</taxon>
        <taxon>Actinomycetota</taxon>
        <taxon>Actinomycetes</taxon>
        <taxon>Mycobacteriales</taxon>
        <taxon>Nocardiaceae</taxon>
        <taxon>Rhodococcus</taxon>
    </lineage>
</organism>
<dbReference type="Pfam" id="PF04290">
    <property type="entry name" value="DctQ"/>
    <property type="match status" value="1"/>
</dbReference>
<evidence type="ECO:0000259" key="10">
    <source>
        <dbReference type="Pfam" id="PF04290"/>
    </source>
</evidence>
<name>A0ABU7LFY2_9NOCA</name>
<dbReference type="EMBL" id="JAUTXY010000013">
    <property type="protein sequence ID" value="MEE2060451.1"/>
    <property type="molecule type" value="Genomic_DNA"/>
</dbReference>
<keyword evidence="7 9" id="KW-0472">Membrane</keyword>
<feature type="domain" description="Tripartite ATP-independent periplasmic transporters DctQ component" evidence="10">
    <location>
        <begin position="26"/>
        <end position="157"/>
    </location>
</feature>
<gene>
    <name evidence="11" type="ORF">Q7514_23290</name>
</gene>
<evidence type="ECO:0000256" key="4">
    <source>
        <dbReference type="ARBA" id="ARBA00022519"/>
    </source>
</evidence>